<reference evidence="2" key="1">
    <citation type="journal article" date="2014" name="Int. J. Syst. Evol. Microbiol.">
        <title>Complete genome sequence of Corynebacterium casei LMG S-19264T (=DSM 44701T), isolated from a smear-ripened cheese.</title>
        <authorList>
            <consortium name="US DOE Joint Genome Institute (JGI-PGF)"/>
            <person name="Walter F."/>
            <person name="Albersmeier A."/>
            <person name="Kalinowski J."/>
            <person name="Ruckert C."/>
        </authorList>
    </citation>
    <scope>NUCLEOTIDE SEQUENCE</scope>
    <source>
        <strain evidence="2">CGMCC 4.7201</strain>
    </source>
</reference>
<accession>A0A918E2A0</accession>
<keyword evidence="1" id="KW-0732">Signal</keyword>
<evidence type="ECO:0000313" key="3">
    <source>
        <dbReference type="Proteomes" id="UP000641932"/>
    </source>
</evidence>
<evidence type="ECO:0000256" key="1">
    <source>
        <dbReference type="SAM" id="SignalP"/>
    </source>
</evidence>
<feature type="chain" id="PRO_5037254403" description="Peptidase inhibitor family I36" evidence="1">
    <location>
        <begin position="33"/>
        <end position="228"/>
    </location>
</feature>
<keyword evidence="3" id="KW-1185">Reference proteome</keyword>
<dbReference type="EMBL" id="BMMS01000040">
    <property type="protein sequence ID" value="GGO98706.1"/>
    <property type="molecule type" value="Genomic_DNA"/>
</dbReference>
<reference evidence="2" key="2">
    <citation type="submission" date="2020-09" db="EMBL/GenBank/DDBJ databases">
        <authorList>
            <person name="Sun Q."/>
            <person name="Zhou Y."/>
        </authorList>
    </citation>
    <scope>NUCLEOTIDE SEQUENCE</scope>
    <source>
        <strain evidence="2">CGMCC 4.7201</strain>
    </source>
</reference>
<sequence length="228" mass="24835">MNRRLHRRVVQLAAGIALLFGASLTANSSAQADASSGLPSVASTDARSSVTTLTAAQRADLQSQVDETLSTTAGGVQISANEIAWNGGEPILTLPLPGQEQAPAASPAARDLMGFSADDATPDVNWHKCPAGGDDNRWYCFYENSNFGGRRLQWNWAHCQDPIAFDDYGFARKASSWVNTTRNIDHWGMKVEVYSTSVRLWVENPWSQVAYVGDSKNDRAMHAFACRL</sequence>
<evidence type="ECO:0000313" key="2">
    <source>
        <dbReference type="EMBL" id="GGO98706.1"/>
    </source>
</evidence>
<protein>
    <recommendedName>
        <fullName evidence="4">Peptidase inhibitor family I36</fullName>
    </recommendedName>
</protein>
<proteinExistence type="predicted"/>
<evidence type="ECO:0008006" key="4">
    <source>
        <dbReference type="Google" id="ProtNLM"/>
    </source>
</evidence>
<organism evidence="2 3">
    <name type="scientific">Wenjunlia tyrosinilytica</name>
    <dbReference type="NCBI Taxonomy" id="1544741"/>
    <lineage>
        <taxon>Bacteria</taxon>
        <taxon>Bacillati</taxon>
        <taxon>Actinomycetota</taxon>
        <taxon>Actinomycetes</taxon>
        <taxon>Kitasatosporales</taxon>
        <taxon>Streptomycetaceae</taxon>
        <taxon>Wenjunlia</taxon>
    </lineage>
</organism>
<dbReference type="AlphaFoldDB" id="A0A918E2A0"/>
<gene>
    <name evidence="2" type="ORF">GCM10012280_63470</name>
</gene>
<name>A0A918E2A0_9ACTN</name>
<feature type="signal peptide" evidence="1">
    <location>
        <begin position="1"/>
        <end position="32"/>
    </location>
</feature>
<dbReference type="Proteomes" id="UP000641932">
    <property type="component" value="Unassembled WGS sequence"/>
</dbReference>
<comment type="caution">
    <text evidence="2">The sequence shown here is derived from an EMBL/GenBank/DDBJ whole genome shotgun (WGS) entry which is preliminary data.</text>
</comment>